<dbReference type="InterPro" id="IPR006575">
    <property type="entry name" value="RWD_dom"/>
</dbReference>
<dbReference type="InterPro" id="IPR049567">
    <property type="entry name" value="WDR59-like"/>
</dbReference>
<dbReference type="OrthoDB" id="6265621at2759"/>
<feature type="region of interest" description="Disordered" evidence="4">
    <location>
        <begin position="373"/>
        <end position="396"/>
    </location>
</feature>
<dbReference type="Pfam" id="PF17120">
    <property type="entry name" value="zf-RING_16"/>
    <property type="match status" value="1"/>
</dbReference>
<proteinExistence type="inferred from homology"/>
<protein>
    <recommendedName>
        <fullName evidence="5">RWD domain-containing protein</fullName>
    </recommendedName>
</protein>
<feature type="compositionally biased region" description="Polar residues" evidence="4">
    <location>
        <begin position="373"/>
        <end position="395"/>
    </location>
</feature>
<evidence type="ECO:0000256" key="4">
    <source>
        <dbReference type="SAM" id="MobiDB-lite"/>
    </source>
</evidence>
<dbReference type="Gene3D" id="3.10.110.10">
    <property type="entry name" value="Ubiquitin Conjugating Enzyme"/>
    <property type="match status" value="1"/>
</dbReference>
<dbReference type="GO" id="GO:0005774">
    <property type="term" value="C:vacuolar membrane"/>
    <property type="evidence" value="ECO:0007669"/>
    <property type="project" value="TreeGrafter"/>
</dbReference>
<accession>A0A504YD42</accession>
<keyword evidence="1" id="KW-0853">WD repeat</keyword>
<dbReference type="InterPro" id="IPR016135">
    <property type="entry name" value="UBQ-conjugating_enzyme/RWD"/>
</dbReference>
<dbReference type="EMBL" id="SUNJ01012057">
    <property type="protein sequence ID" value="TPP58396.1"/>
    <property type="molecule type" value="Genomic_DNA"/>
</dbReference>
<dbReference type="STRING" id="46835.A0A504YD42"/>
<dbReference type="Proteomes" id="UP000316759">
    <property type="component" value="Unassembled WGS sequence"/>
</dbReference>
<dbReference type="SUPFAM" id="SSF54495">
    <property type="entry name" value="UBC-like"/>
    <property type="match status" value="1"/>
</dbReference>
<organism evidence="6 7">
    <name type="scientific">Fasciola gigantica</name>
    <name type="common">Giant liver fluke</name>
    <dbReference type="NCBI Taxonomy" id="46835"/>
    <lineage>
        <taxon>Eukaryota</taxon>
        <taxon>Metazoa</taxon>
        <taxon>Spiralia</taxon>
        <taxon>Lophotrochozoa</taxon>
        <taxon>Platyhelminthes</taxon>
        <taxon>Trematoda</taxon>
        <taxon>Digenea</taxon>
        <taxon>Plagiorchiida</taxon>
        <taxon>Echinostomata</taxon>
        <taxon>Echinostomatoidea</taxon>
        <taxon>Fasciolidae</taxon>
        <taxon>Fasciola</taxon>
    </lineage>
</organism>
<evidence type="ECO:0000256" key="3">
    <source>
        <dbReference type="ARBA" id="ARBA00038452"/>
    </source>
</evidence>
<evidence type="ECO:0000256" key="2">
    <source>
        <dbReference type="ARBA" id="ARBA00022737"/>
    </source>
</evidence>
<dbReference type="GO" id="GO:1904263">
    <property type="term" value="P:positive regulation of TORC1 signaling"/>
    <property type="evidence" value="ECO:0007669"/>
    <property type="project" value="TreeGrafter"/>
</dbReference>
<feature type="compositionally biased region" description="Polar residues" evidence="4">
    <location>
        <begin position="445"/>
        <end position="462"/>
    </location>
</feature>
<feature type="compositionally biased region" description="Basic and acidic residues" evidence="4">
    <location>
        <begin position="594"/>
        <end position="606"/>
    </location>
</feature>
<feature type="compositionally biased region" description="Polar residues" evidence="4">
    <location>
        <begin position="629"/>
        <end position="660"/>
    </location>
</feature>
<dbReference type="GO" id="GO:0034198">
    <property type="term" value="P:cellular response to amino acid starvation"/>
    <property type="evidence" value="ECO:0007669"/>
    <property type="project" value="TreeGrafter"/>
</dbReference>
<gene>
    <name evidence="6" type="ORF">FGIG_01783</name>
</gene>
<feature type="domain" description="RWD" evidence="5">
    <location>
        <begin position="606"/>
        <end position="742"/>
    </location>
</feature>
<comment type="caution">
    <text evidence="6">The sequence shown here is derived from an EMBL/GenBank/DDBJ whole genome shotgun (WGS) entry which is preliminary data.</text>
</comment>
<dbReference type="InterPro" id="IPR001680">
    <property type="entry name" value="WD40_rpt"/>
</dbReference>
<feature type="region of interest" description="Disordered" evidence="4">
    <location>
        <begin position="554"/>
        <end position="665"/>
    </location>
</feature>
<comment type="similarity">
    <text evidence="3">Belongs to the WD repeat WDR59 family.</text>
</comment>
<dbReference type="InterPro" id="IPR049566">
    <property type="entry name" value="WDR59_RTC1-like_RING_Znf"/>
</dbReference>
<dbReference type="PROSITE" id="PS50908">
    <property type="entry name" value="RWD"/>
    <property type="match status" value="1"/>
</dbReference>
<dbReference type="InterPro" id="IPR015943">
    <property type="entry name" value="WD40/YVTN_repeat-like_dom_sf"/>
</dbReference>
<feature type="region of interest" description="Disordered" evidence="4">
    <location>
        <begin position="886"/>
        <end position="922"/>
    </location>
</feature>
<reference evidence="6 7" key="1">
    <citation type="submission" date="2019-04" db="EMBL/GenBank/DDBJ databases">
        <title>Annotation for the trematode Fasciola gigantica.</title>
        <authorList>
            <person name="Choi Y.-J."/>
        </authorList>
    </citation>
    <scope>NUCLEOTIDE SEQUENCE [LARGE SCALE GENOMIC DNA]</scope>
    <source>
        <strain evidence="6">Uganda_cow_1</strain>
    </source>
</reference>
<evidence type="ECO:0000313" key="7">
    <source>
        <dbReference type="Proteomes" id="UP000316759"/>
    </source>
</evidence>
<dbReference type="Pfam" id="PF05773">
    <property type="entry name" value="RWD"/>
    <property type="match status" value="1"/>
</dbReference>
<feature type="compositionally biased region" description="Basic and acidic residues" evidence="4">
    <location>
        <begin position="969"/>
        <end position="988"/>
    </location>
</feature>
<name>A0A504YD42_FASGI</name>
<dbReference type="InterPro" id="IPR036322">
    <property type="entry name" value="WD40_repeat_dom_sf"/>
</dbReference>
<feature type="region of interest" description="Disordered" evidence="4">
    <location>
        <begin position="428"/>
        <end position="468"/>
    </location>
</feature>
<dbReference type="SMART" id="SM00320">
    <property type="entry name" value="WD40"/>
    <property type="match status" value="4"/>
</dbReference>
<dbReference type="Gene3D" id="2.130.10.10">
    <property type="entry name" value="YVTN repeat-like/Quinoprotein amine dehydrogenase"/>
    <property type="match status" value="1"/>
</dbReference>
<feature type="compositionally biased region" description="Basic and acidic residues" evidence="4">
    <location>
        <begin position="886"/>
        <end position="895"/>
    </location>
</feature>
<sequence length="1441" mass="160340">MRSTNPQDHIELPEVQASRIAVDSSGQFAALAGCRDLTVLAFDQPNQLHTLPLNSRSEPTGLSWHPDNMGQLAVVRYNRCELLKWDVTVGRLSICHGLGGYVRPITSFDWSPCHPYLLVTSSADQFRAICVWDLRDLTRPARAIESLSAPTVIKWNRIVQEKFACCHRNEIRLWDLRTNVPEQYLTESSGTAVLDFDWRPTEQLELCAAYRDGQLHVWHCASPDAPNCSTHLSPGPARTVSYSPSGDHVITLPEPTNWSLLGLATWNANGLRKSTRGLWALDGERSRTLQPRPTDPVVSAFAWRKISNSAGVVRQTEPDECFSPDGDEQCGMESVFNECSVQLVTWSLDHQIRLYPIQCSLISTTMESLSRVPSNNTSARLTGPSSGATELTSPSVCEVRTVSPRLKSPGANTTASITVMTTATESTVSTAIGSPVESRPHSIRRLQSSTVPSTKYKSTDQPSMREDDVHSRLGIARWASSGPSPQNQAGDLRDRVSSVEDDGYQVLAQELSLLSPRAGQYKLEEIDLINRNAKLMLFYCRRKHFHHYTVCAVPTSGDRDRRNSAELDESGDLESLLLPESDLLPSIDASNRTEPWRPIERNKSSEELDTLSGDEMSRDAASESRSHESQQASVKIVANQSGQDTQSATATLTVQTSSSPEPRKMEFTMPLSGTVALSVAFPPTYPATVPVFTVTGHEPPLPNEVIQQLKEVLHNTASELAHTSRGCMEPCVRKAVDFFQKVTTLHLFSSENRPGVASEDRTDFTLASDQPSRTGEHIPSDTVSENVLSSTSTRLGQDDALRCPFPRLSGVHFAPNGYLVAFGLSNGRWNAIVSNVLTSANTGSPDASPAPLLSELHGRSFLPRSFYEYGQIRQVMRSTRAHRISRDRADYREDSNQTAQLTEEVHVPDEEESETNGVDSNSGELQLKEMIQELVLGSIEVGKITNVSSPKINQVSQCNRTQRHRRTERRLVSEKDSASARTPEITRTHAEKSGIPNYALSECRSLVQLYDLTALIVDPRLIHQYSLKNENVHEMCVHNYLVSLVIGRKDLIRFWQYVIVLSASFTSYPSDCGAIPPWPLQPMGWPLFYEWISYFEKISDVQNVVMAILVLQGLDVMYKTQLRTPLPSTNSILELSYFQERTTLQQELSSAQHCRRVLDVGHGPNADTYDLSPSNTTVSFTLDTSYDLQADEEPSVTVSAATESGGLGRDRLRDQVSHPIMWNEMKPFTKNHSLIERDARDLRLFPNDQLPRFAHCVAMYANILYSSGAFLRHARLLRTWTWGLRSKAQTQNSQFSLTLNVDNPWPLGVTEALLLPLCPTCSKPTAPSTPTFPLQSPIPTVSCPQCTCDLSVPNVADPLTDNMDSVTKRHLPNLQCTICRTRVRGLVFLCERCNHGGHIDHLSQWFRDSTTPDQPRQCPALSCQCYCIISDPIQTTSVFVS</sequence>
<feature type="compositionally biased region" description="Basic and acidic residues" evidence="4">
    <location>
        <begin position="615"/>
        <end position="628"/>
    </location>
</feature>
<dbReference type="GO" id="GO:0035591">
    <property type="term" value="F:signaling adaptor activity"/>
    <property type="evidence" value="ECO:0007669"/>
    <property type="project" value="TreeGrafter"/>
</dbReference>
<dbReference type="PANTHER" id="PTHR46170:SF1">
    <property type="entry name" value="GATOR COMPLEX PROTEIN WDR59"/>
    <property type="match status" value="1"/>
</dbReference>
<keyword evidence="7" id="KW-1185">Reference proteome</keyword>
<keyword evidence="2" id="KW-0677">Repeat</keyword>
<evidence type="ECO:0000259" key="5">
    <source>
        <dbReference type="PROSITE" id="PS50908"/>
    </source>
</evidence>
<evidence type="ECO:0000313" key="6">
    <source>
        <dbReference type="EMBL" id="TPP58396.1"/>
    </source>
</evidence>
<dbReference type="GO" id="GO:0035859">
    <property type="term" value="C:Seh1-associated complex"/>
    <property type="evidence" value="ECO:0007669"/>
    <property type="project" value="TreeGrafter"/>
</dbReference>
<evidence type="ECO:0000256" key="1">
    <source>
        <dbReference type="ARBA" id="ARBA00022574"/>
    </source>
</evidence>
<feature type="compositionally biased region" description="Low complexity" evidence="4">
    <location>
        <begin position="573"/>
        <end position="588"/>
    </location>
</feature>
<feature type="compositionally biased region" description="Polar residues" evidence="4">
    <location>
        <begin position="781"/>
        <end position="791"/>
    </location>
</feature>
<feature type="region of interest" description="Disordered" evidence="4">
    <location>
        <begin position="958"/>
        <end position="988"/>
    </location>
</feature>
<dbReference type="PANTHER" id="PTHR46170">
    <property type="entry name" value="GATOR COMPLEX PROTEIN WDR59"/>
    <property type="match status" value="1"/>
</dbReference>
<feature type="region of interest" description="Disordered" evidence="4">
    <location>
        <begin position="766"/>
        <end position="791"/>
    </location>
</feature>
<dbReference type="SUPFAM" id="SSF50978">
    <property type="entry name" value="WD40 repeat-like"/>
    <property type="match status" value="1"/>
</dbReference>
<dbReference type="PROSITE" id="PS51257">
    <property type="entry name" value="PROKAR_LIPOPROTEIN"/>
    <property type="match status" value="1"/>
</dbReference>